<sequence length="161" mass="18841">MFKDYYQILDIPQNSSQREIKIAFKKQAILWHPDKNPEIDTTEQMQNINEAFLILKDIDARERYDIEYSLYISSINNQEKNEHFTHKKNNSSEEYVVNDDILNNWMNNAKKQSVDLAKQTIEDFKKIAKDGVNGAKKGIINQIIGTILFFIIISLIRACKN</sequence>
<dbReference type="InterPro" id="IPR036869">
    <property type="entry name" value="J_dom_sf"/>
</dbReference>
<dbReference type="RefSeq" id="WP_073211797.1">
    <property type="nucleotide sequence ID" value="NZ_FRCL01000023.1"/>
</dbReference>
<evidence type="ECO:0000259" key="2">
    <source>
        <dbReference type="PROSITE" id="PS50076"/>
    </source>
</evidence>
<accession>A0A1M7PUL1</accession>
<dbReference type="Proteomes" id="UP000184092">
    <property type="component" value="Unassembled WGS sequence"/>
</dbReference>
<feature type="domain" description="J" evidence="2">
    <location>
        <begin position="4"/>
        <end position="68"/>
    </location>
</feature>
<dbReference type="Pfam" id="PF00226">
    <property type="entry name" value="DnaJ"/>
    <property type="match status" value="1"/>
</dbReference>
<dbReference type="AlphaFoldDB" id="A0A1M7PUL1"/>
<reference evidence="4" key="1">
    <citation type="submission" date="2016-11" db="EMBL/GenBank/DDBJ databases">
        <authorList>
            <person name="Varghese N."/>
            <person name="Submissions S."/>
        </authorList>
    </citation>
    <scope>NUCLEOTIDE SEQUENCE [LARGE SCALE GENOMIC DNA]</scope>
    <source>
        <strain evidence="4">CGMCC 1.2749</strain>
    </source>
</reference>
<keyword evidence="1" id="KW-0472">Membrane</keyword>
<dbReference type="EMBL" id="FRCL01000023">
    <property type="protein sequence ID" value="SHN21124.1"/>
    <property type="molecule type" value="Genomic_DNA"/>
</dbReference>
<dbReference type="InterPro" id="IPR052763">
    <property type="entry name" value="DnaJ_C4"/>
</dbReference>
<organism evidence="3 4">
    <name type="scientific">Flavobacterium xinjiangense</name>
    <dbReference type="NCBI Taxonomy" id="178356"/>
    <lineage>
        <taxon>Bacteria</taxon>
        <taxon>Pseudomonadati</taxon>
        <taxon>Bacteroidota</taxon>
        <taxon>Flavobacteriia</taxon>
        <taxon>Flavobacteriales</taxon>
        <taxon>Flavobacteriaceae</taxon>
        <taxon>Flavobacterium</taxon>
    </lineage>
</organism>
<dbReference type="PANTHER" id="PTHR44825:SF1">
    <property type="entry name" value="DNAJ HOMOLOG SUBFAMILY C MEMBER 4"/>
    <property type="match status" value="1"/>
</dbReference>
<keyword evidence="4" id="KW-1185">Reference proteome</keyword>
<dbReference type="CDD" id="cd06257">
    <property type="entry name" value="DnaJ"/>
    <property type="match status" value="1"/>
</dbReference>
<keyword evidence="1" id="KW-1133">Transmembrane helix</keyword>
<evidence type="ECO:0000256" key="1">
    <source>
        <dbReference type="SAM" id="Phobius"/>
    </source>
</evidence>
<keyword evidence="1" id="KW-0812">Transmembrane</keyword>
<protein>
    <submittedName>
        <fullName evidence="3">DnaJ domain-containing protein</fullName>
    </submittedName>
</protein>
<dbReference type="PRINTS" id="PR00625">
    <property type="entry name" value="JDOMAIN"/>
</dbReference>
<feature type="transmembrane region" description="Helical" evidence="1">
    <location>
        <begin position="139"/>
        <end position="159"/>
    </location>
</feature>
<name>A0A1M7PUL1_9FLAO</name>
<dbReference type="OrthoDB" id="9779622at2"/>
<evidence type="ECO:0000313" key="3">
    <source>
        <dbReference type="EMBL" id="SHN21124.1"/>
    </source>
</evidence>
<dbReference type="PROSITE" id="PS50076">
    <property type="entry name" value="DNAJ_2"/>
    <property type="match status" value="1"/>
</dbReference>
<dbReference type="SUPFAM" id="SSF46565">
    <property type="entry name" value="Chaperone J-domain"/>
    <property type="match status" value="1"/>
</dbReference>
<dbReference type="InterPro" id="IPR001623">
    <property type="entry name" value="DnaJ_domain"/>
</dbReference>
<dbReference type="PANTHER" id="PTHR44825">
    <property type="match status" value="1"/>
</dbReference>
<gene>
    <name evidence="3" type="ORF">SAMN05216269_12317</name>
</gene>
<dbReference type="Gene3D" id="1.10.287.110">
    <property type="entry name" value="DnaJ domain"/>
    <property type="match status" value="1"/>
</dbReference>
<dbReference type="SMART" id="SM00271">
    <property type="entry name" value="DnaJ"/>
    <property type="match status" value="1"/>
</dbReference>
<dbReference type="STRING" id="178356.SAMN05216269_12317"/>
<evidence type="ECO:0000313" key="4">
    <source>
        <dbReference type="Proteomes" id="UP000184092"/>
    </source>
</evidence>
<proteinExistence type="predicted"/>